<comment type="caution">
    <text evidence="3">The sequence shown here is derived from an EMBL/GenBank/DDBJ whole genome shotgun (WGS) entry which is preliminary data.</text>
</comment>
<evidence type="ECO:0000259" key="2">
    <source>
        <dbReference type="SMART" id="SM00822"/>
    </source>
</evidence>
<proteinExistence type="inferred from homology"/>
<evidence type="ECO:0000313" key="3">
    <source>
        <dbReference type="EMBL" id="GAA1506002.1"/>
    </source>
</evidence>
<comment type="similarity">
    <text evidence="1">Belongs to the short-chain dehydrogenases/reductases (SDR) family.</text>
</comment>
<feature type="domain" description="Ketoreductase" evidence="2">
    <location>
        <begin position="10"/>
        <end position="188"/>
    </location>
</feature>
<dbReference type="Proteomes" id="UP001500842">
    <property type="component" value="Unassembled WGS sequence"/>
</dbReference>
<dbReference type="PANTHER" id="PTHR42760:SF40">
    <property type="entry name" value="3-OXOACYL-[ACYL-CARRIER-PROTEIN] REDUCTASE, CHLOROPLASTIC"/>
    <property type="match status" value="1"/>
</dbReference>
<protein>
    <submittedName>
        <fullName evidence="3">3-oxoacyl-ACP reductase FabG</fullName>
    </submittedName>
</protein>
<dbReference type="PRINTS" id="PR00080">
    <property type="entry name" value="SDRFAMILY"/>
</dbReference>
<evidence type="ECO:0000256" key="1">
    <source>
        <dbReference type="ARBA" id="ARBA00006484"/>
    </source>
</evidence>
<dbReference type="InterPro" id="IPR002347">
    <property type="entry name" value="SDR_fam"/>
</dbReference>
<dbReference type="Gene3D" id="3.40.50.720">
    <property type="entry name" value="NAD(P)-binding Rossmann-like Domain"/>
    <property type="match status" value="1"/>
</dbReference>
<evidence type="ECO:0000313" key="4">
    <source>
        <dbReference type="Proteomes" id="UP001500842"/>
    </source>
</evidence>
<gene>
    <name evidence="3" type="primary">fabG_2</name>
    <name evidence="3" type="ORF">GCM10009788_07160</name>
</gene>
<dbReference type="SMART" id="SM00822">
    <property type="entry name" value="PKS_KR"/>
    <property type="match status" value="1"/>
</dbReference>
<sequence>MSTTTDQQPRVAVVTGAGSGIGAACAQRLALDGHAVAVVDRDLDAARLTADLVTRDGGTAVAYGADVCDSPVVTSTVESIVTDLGPVGILVNNAGILRDAMLFKLAEEDWDSVIDVHLKGAYLFSRAAQRTMVEQRYGRIVNMSSTSALGNRGQANYAAAKAGIQGFTRTLALELGPFGVTVNAVGPGFIETAMTRSVAERTGADFEALRGRMAESVATRRTGQPSDVARAVSFLAAEDAGFITGQCLYVDGGLTLPSLPA</sequence>
<dbReference type="PANTHER" id="PTHR42760">
    <property type="entry name" value="SHORT-CHAIN DEHYDROGENASES/REDUCTASES FAMILY MEMBER"/>
    <property type="match status" value="1"/>
</dbReference>
<dbReference type="InterPro" id="IPR036291">
    <property type="entry name" value="NAD(P)-bd_dom_sf"/>
</dbReference>
<name>A0ABN1ZWI6_9ACTN</name>
<reference evidence="3 4" key="1">
    <citation type="journal article" date="2019" name="Int. J. Syst. Evol. Microbiol.">
        <title>The Global Catalogue of Microorganisms (GCM) 10K type strain sequencing project: providing services to taxonomists for standard genome sequencing and annotation.</title>
        <authorList>
            <consortium name="The Broad Institute Genomics Platform"/>
            <consortium name="The Broad Institute Genome Sequencing Center for Infectious Disease"/>
            <person name="Wu L."/>
            <person name="Ma J."/>
        </authorList>
    </citation>
    <scope>NUCLEOTIDE SEQUENCE [LARGE SCALE GENOMIC DNA]</scope>
    <source>
        <strain evidence="3 4">JCM 14942</strain>
    </source>
</reference>
<accession>A0ABN1ZWI6</accession>
<dbReference type="InterPro" id="IPR057326">
    <property type="entry name" value="KR_dom"/>
</dbReference>
<dbReference type="InterPro" id="IPR020904">
    <property type="entry name" value="Sc_DH/Rdtase_CS"/>
</dbReference>
<dbReference type="NCBIfam" id="NF009466">
    <property type="entry name" value="PRK12826.1-2"/>
    <property type="match status" value="1"/>
</dbReference>
<organism evidence="3 4">
    <name type="scientific">Nocardioides humi</name>
    <dbReference type="NCBI Taxonomy" id="449461"/>
    <lineage>
        <taxon>Bacteria</taxon>
        <taxon>Bacillati</taxon>
        <taxon>Actinomycetota</taxon>
        <taxon>Actinomycetes</taxon>
        <taxon>Propionibacteriales</taxon>
        <taxon>Nocardioidaceae</taxon>
        <taxon>Nocardioides</taxon>
    </lineage>
</organism>
<dbReference type="PROSITE" id="PS00061">
    <property type="entry name" value="ADH_SHORT"/>
    <property type="match status" value="1"/>
</dbReference>
<dbReference type="RefSeq" id="WP_141005170.1">
    <property type="nucleotide sequence ID" value="NZ_BAAAOR010000007.1"/>
</dbReference>
<dbReference type="PRINTS" id="PR00081">
    <property type="entry name" value="GDHRDH"/>
</dbReference>
<keyword evidence="4" id="KW-1185">Reference proteome</keyword>
<dbReference type="EMBL" id="BAAAOR010000007">
    <property type="protein sequence ID" value="GAA1506002.1"/>
    <property type="molecule type" value="Genomic_DNA"/>
</dbReference>
<dbReference type="SUPFAM" id="SSF51735">
    <property type="entry name" value="NAD(P)-binding Rossmann-fold domains"/>
    <property type="match status" value="1"/>
</dbReference>
<dbReference type="Pfam" id="PF13561">
    <property type="entry name" value="adh_short_C2"/>
    <property type="match status" value="1"/>
</dbReference>